<protein>
    <submittedName>
        <fullName evidence="2">Uncharacterized protein</fullName>
    </submittedName>
</protein>
<dbReference type="Proteomes" id="UP001202922">
    <property type="component" value="Unassembled WGS sequence"/>
</dbReference>
<evidence type="ECO:0000313" key="3">
    <source>
        <dbReference type="Proteomes" id="UP001202922"/>
    </source>
</evidence>
<evidence type="ECO:0000313" key="2">
    <source>
        <dbReference type="EMBL" id="MCH6471482.1"/>
    </source>
</evidence>
<organism evidence="2 3">
    <name type="scientific">Sinomonas terrae</name>
    <dbReference type="NCBI Taxonomy" id="2908838"/>
    <lineage>
        <taxon>Bacteria</taxon>
        <taxon>Bacillati</taxon>
        <taxon>Actinomycetota</taxon>
        <taxon>Actinomycetes</taxon>
        <taxon>Micrococcales</taxon>
        <taxon>Micrococcaceae</taxon>
        <taxon>Sinomonas</taxon>
    </lineage>
</organism>
<evidence type="ECO:0000256" key="1">
    <source>
        <dbReference type="SAM" id="SignalP"/>
    </source>
</evidence>
<keyword evidence="1" id="KW-0732">Signal</keyword>
<feature type="chain" id="PRO_5045367867" evidence="1">
    <location>
        <begin position="19"/>
        <end position="49"/>
    </location>
</feature>
<reference evidence="2 3" key="1">
    <citation type="submission" date="2022-03" db="EMBL/GenBank/DDBJ databases">
        <title>Sinomonas sp. isolated from a soil.</title>
        <authorList>
            <person name="Han J."/>
            <person name="Kim D.-U."/>
        </authorList>
    </citation>
    <scope>NUCLEOTIDE SEQUENCE [LARGE SCALE GENOMIC DNA]</scope>
    <source>
        <strain evidence="2 3">5-5</strain>
    </source>
</reference>
<feature type="signal peptide" evidence="1">
    <location>
        <begin position="1"/>
        <end position="18"/>
    </location>
</feature>
<proteinExistence type="predicted"/>
<sequence length="49" mass="4873">MICSGFQALLLPSWSLCSAGGAPSSAVQAMAFNADLSPPSSTVNAAMGR</sequence>
<comment type="caution">
    <text evidence="2">The sequence shown here is derived from an EMBL/GenBank/DDBJ whole genome shotgun (WGS) entry which is preliminary data.</text>
</comment>
<gene>
    <name evidence="2" type="ORF">L0M17_16095</name>
</gene>
<dbReference type="RefSeq" id="WP_241055301.1">
    <property type="nucleotide sequence ID" value="NZ_JAKZBV010000001.1"/>
</dbReference>
<name>A0ABS9U4N7_9MICC</name>
<accession>A0ABS9U4N7</accession>
<keyword evidence="3" id="KW-1185">Reference proteome</keyword>
<dbReference type="EMBL" id="JAKZBV010000001">
    <property type="protein sequence ID" value="MCH6471482.1"/>
    <property type="molecule type" value="Genomic_DNA"/>
</dbReference>